<dbReference type="PANTHER" id="PTHR13355">
    <property type="entry name" value="GLUCOSAMINE 6-PHOSPHATE N-ACETYLTRANSFERASE"/>
    <property type="match status" value="1"/>
</dbReference>
<dbReference type="eggNOG" id="COG0456">
    <property type="taxonomic scope" value="Bacteria"/>
</dbReference>
<dbReference type="Gene3D" id="3.40.630.30">
    <property type="match status" value="1"/>
</dbReference>
<dbReference type="Pfam" id="PF00583">
    <property type="entry name" value="Acetyltransf_1"/>
    <property type="match status" value="1"/>
</dbReference>
<proteinExistence type="predicted"/>
<dbReference type="RefSeq" id="WP_016657751.1">
    <property type="nucleotide sequence ID" value="NZ_KE340355.1"/>
</dbReference>
<sequence length="166" mass="18475">MPVIQKCVTAEYQDIDGLIGLRGLLLSGGAAHYSSISAEEDDIWKAYYRKWLINQFYNRKSNIQISVIRDENNNVIGCATGIIDERAPVIGALNGLQGWVQSVVVAPEWRGQGLAILLMKSLFLWFESQGIGKIALQTTPIANAMYIKMGFDRTGEDLLIKNENNL</sequence>
<dbReference type="STRING" id="632955.GCA_000829675_03067"/>
<dbReference type="InterPro" id="IPR039143">
    <property type="entry name" value="GNPNAT1-like"/>
</dbReference>
<dbReference type="EMBL" id="ATGI01000038">
    <property type="protein sequence ID" value="EPF70365.1"/>
    <property type="molecule type" value="Genomic_DNA"/>
</dbReference>
<accession>S3MR62</accession>
<evidence type="ECO:0000313" key="2">
    <source>
        <dbReference type="EMBL" id="EPF70365.1"/>
    </source>
</evidence>
<evidence type="ECO:0000259" key="1">
    <source>
        <dbReference type="PROSITE" id="PS51186"/>
    </source>
</evidence>
<dbReference type="AlphaFoldDB" id="S3MR62"/>
<gene>
    <name evidence="2" type="ORF">F945_03387</name>
</gene>
<dbReference type="CDD" id="cd04301">
    <property type="entry name" value="NAT_SF"/>
    <property type="match status" value="1"/>
</dbReference>
<dbReference type="HOGENOM" id="CLU_013985_35_1_6"/>
<dbReference type="GO" id="GO:0008080">
    <property type="term" value="F:N-acetyltransferase activity"/>
    <property type="evidence" value="ECO:0007669"/>
    <property type="project" value="TreeGrafter"/>
</dbReference>
<feature type="domain" description="N-acetyltransferase" evidence="1">
    <location>
        <begin position="19"/>
        <end position="166"/>
    </location>
</feature>
<comment type="caution">
    <text evidence="2">The sequence shown here is derived from an EMBL/GenBank/DDBJ whole genome shotgun (WGS) entry which is preliminary data.</text>
</comment>
<evidence type="ECO:0000313" key="3">
    <source>
        <dbReference type="Proteomes" id="UP000014568"/>
    </source>
</evidence>
<dbReference type="InterPro" id="IPR016181">
    <property type="entry name" value="Acyl_CoA_acyltransferase"/>
</dbReference>
<keyword evidence="3" id="KW-1185">Reference proteome</keyword>
<dbReference type="PATRIC" id="fig|421052.3.peg.3319"/>
<reference evidence="2 3" key="1">
    <citation type="submission" date="2013-06" db="EMBL/GenBank/DDBJ databases">
        <title>The Genome Sequence of Acinetobacter rudis CIP 110305.</title>
        <authorList>
            <consortium name="The Broad Institute Genome Sequencing Platform"/>
            <consortium name="The Broad Institute Genome Sequencing Center for Infectious Disease"/>
            <person name="Cerqueira G."/>
            <person name="Feldgarden M."/>
            <person name="Courvalin P."/>
            <person name="Perichon B."/>
            <person name="Grillot-Courvalin C."/>
            <person name="Clermont D."/>
            <person name="Rocha E."/>
            <person name="Yoon E.-J."/>
            <person name="Nemec A."/>
            <person name="Young S.K."/>
            <person name="Zeng Q."/>
            <person name="Gargeya S."/>
            <person name="Fitzgerald M."/>
            <person name="Abouelleil A."/>
            <person name="Alvarado L."/>
            <person name="Berlin A.M."/>
            <person name="Chapman S.B."/>
            <person name="Dewar J."/>
            <person name="Goldberg J."/>
            <person name="Griggs A."/>
            <person name="Gujja S."/>
            <person name="Hansen M."/>
            <person name="Howarth C."/>
            <person name="Imamovic A."/>
            <person name="Larimer J."/>
            <person name="McCowan C."/>
            <person name="Murphy C."/>
            <person name="Pearson M."/>
            <person name="Priest M."/>
            <person name="Roberts A."/>
            <person name="Saif S."/>
            <person name="Shea T."/>
            <person name="Sykes S."/>
            <person name="Wortman J."/>
            <person name="Nusbaum C."/>
            <person name="Birren B."/>
        </authorList>
    </citation>
    <scope>NUCLEOTIDE SEQUENCE [LARGE SCALE GENOMIC DNA]</scope>
    <source>
        <strain evidence="2 3">CIP 110305</strain>
    </source>
</reference>
<name>S3MR62_9GAMM</name>
<protein>
    <recommendedName>
        <fullName evidence="1">N-acetyltransferase domain-containing protein</fullName>
    </recommendedName>
</protein>
<dbReference type="Proteomes" id="UP000014568">
    <property type="component" value="Unassembled WGS sequence"/>
</dbReference>
<organism evidence="2 3">
    <name type="scientific">Acinetobacter rudis CIP 110305</name>
    <dbReference type="NCBI Taxonomy" id="421052"/>
    <lineage>
        <taxon>Bacteria</taxon>
        <taxon>Pseudomonadati</taxon>
        <taxon>Pseudomonadota</taxon>
        <taxon>Gammaproteobacteria</taxon>
        <taxon>Moraxellales</taxon>
        <taxon>Moraxellaceae</taxon>
        <taxon>Acinetobacter</taxon>
    </lineage>
</organism>
<dbReference type="PROSITE" id="PS51186">
    <property type="entry name" value="GNAT"/>
    <property type="match status" value="1"/>
</dbReference>
<dbReference type="SUPFAM" id="SSF55729">
    <property type="entry name" value="Acyl-CoA N-acyltransferases (Nat)"/>
    <property type="match status" value="1"/>
</dbReference>
<dbReference type="PANTHER" id="PTHR13355:SF23">
    <property type="entry name" value="FAMILY N-ACETYLTRANSFERASE, PUTATIVE (AFU_ORTHOLOGUE AFUA_3G00870)-RELATED"/>
    <property type="match status" value="1"/>
</dbReference>
<dbReference type="OrthoDB" id="7678938at2"/>
<dbReference type="InterPro" id="IPR000182">
    <property type="entry name" value="GNAT_dom"/>
</dbReference>